<dbReference type="EMBL" id="JACIVC010000061">
    <property type="protein sequence ID" value="MBB1069934.1"/>
    <property type="molecule type" value="Genomic_DNA"/>
</dbReference>
<proteinExistence type="predicted"/>
<organism evidence="1 2">
    <name type="scientific">Limosilactobacillus albertensis</name>
    <dbReference type="NCBI Taxonomy" id="2759752"/>
    <lineage>
        <taxon>Bacteria</taxon>
        <taxon>Bacillati</taxon>
        <taxon>Bacillota</taxon>
        <taxon>Bacilli</taxon>
        <taxon>Lactobacillales</taxon>
        <taxon>Lactobacillaceae</taxon>
        <taxon>Limosilactobacillus</taxon>
    </lineage>
</organism>
<accession>A0A7W3TSB1</accession>
<protein>
    <submittedName>
        <fullName evidence="1">Glucose-6-phosphate 1-dehydrogenase family protein</fullName>
    </submittedName>
</protein>
<dbReference type="InterPro" id="IPR019722">
    <property type="entry name" value="HI_0552_fam"/>
</dbReference>
<dbReference type="RefSeq" id="WP_182598451.1">
    <property type="nucleotide sequence ID" value="NZ_JACIVC010000061.1"/>
</dbReference>
<evidence type="ECO:0000313" key="1">
    <source>
        <dbReference type="EMBL" id="MBB1069934.1"/>
    </source>
</evidence>
<name>A0A7W3TSB1_9LACO</name>
<sequence>MTVLSEDMFAIFDQPEFSFKKIKENHSPAEVAELKNTFKSVWQEWKKVNQTVASQLPANKFAKVHVESWTNGWNLRDHYWASYRLSEMANANPCIGVMLDRKQLQIYLMFQHYKSEQREGTPAAYNQLLAKIPQWAQNLDNTNWYLWDKDEMEFDDHLPLAKYLDNQDIQQQFNNEAQQSSFLLGKFAFRKGNAVENMEEYILTAIKELLPLYQQLL</sequence>
<gene>
    <name evidence="1" type="ORF">H5S40_07195</name>
</gene>
<reference evidence="1 2" key="1">
    <citation type="submission" date="2020-07" db="EMBL/GenBank/DDBJ databases">
        <title>Description of Limosilactobacillus balticus sp. nov., Limosilactobacillus agrestis sp. nov., Limosilactobacillus albertensis sp. nov., Limosilactobacillus rudii sp. nov., Limosilactobacillus fastidiosus sp. nov., five novel Limosilactobacillus species isolated from the vertebrate gastrointestinal tract, and proposal of 6 subspecies of Limosilactobacillus reuteri adapted to the gastrointestinal tract of specific vertebrate hosts.</title>
        <authorList>
            <person name="Li F."/>
            <person name="Cheng C."/>
            <person name="Zheng J."/>
            <person name="Quevedo R.M."/>
            <person name="Li J."/>
            <person name="Roos S."/>
            <person name="Gaenzle M.G."/>
            <person name="Walter J."/>
        </authorList>
    </citation>
    <scope>NUCLEOTIDE SEQUENCE [LARGE SCALE GENOMIC DNA]</scope>
    <source>
        <strain evidence="1 2">RRLNB_1_1</strain>
    </source>
</reference>
<dbReference type="AlphaFoldDB" id="A0A7W3TSB1"/>
<dbReference type="Pfam" id="PF10786">
    <property type="entry name" value="HI_0552"/>
    <property type="match status" value="1"/>
</dbReference>
<dbReference type="Proteomes" id="UP000518316">
    <property type="component" value="Unassembled WGS sequence"/>
</dbReference>
<evidence type="ECO:0000313" key="2">
    <source>
        <dbReference type="Proteomes" id="UP000518316"/>
    </source>
</evidence>
<comment type="caution">
    <text evidence="1">The sequence shown here is derived from an EMBL/GenBank/DDBJ whole genome shotgun (WGS) entry which is preliminary data.</text>
</comment>
<keyword evidence="2" id="KW-1185">Reference proteome</keyword>